<sequence length="47" mass="5400">MELSAAFEERVRQMEDARNHRLALLHCRLGLVLTALQSVQRTPLINV</sequence>
<protein>
    <submittedName>
        <fullName evidence="1">Uncharacterized protein</fullName>
    </submittedName>
</protein>
<keyword evidence="2" id="KW-1185">Reference proteome</keyword>
<dbReference type="EMBL" id="AGNK02000026">
    <property type="status" value="NOT_ANNOTATED_CDS"/>
    <property type="molecule type" value="Genomic_DNA"/>
</dbReference>
<organism evidence="1 2">
    <name type="scientific">Setaria italica</name>
    <name type="common">Foxtail millet</name>
    <name type="synonym">Panicum italicum</name>
    <dbReference type="NCBI Taxonomy" id="4555"/>
    <lineage>
        <taxon>Eukaryota</taxon>
        <taxon>Viridiplantae</taxon>
        <taxon>Streptophyta</taxon>
        <taxon>Embryophyta</taxon>
        <taxon>Tracheophyta</taxon>
        <taxon>Spermatophyta</taxon>
        <taxon>Magnoliopsida</taxon>
        <taxon>Liliopsida</taxon>
        <taxon>Poales</taxon>
        <taxon>Poaceae</taxon>
        <taxon>PACMAD clade</taxon>
        <taxon>Panicoideae</taxon>
        <taxon>Panicodae</taxon>
        <taxon>Paniceae</taxon>
        <taxon>Cenchrinae</taxon>
        <taxon>Setaria</taxon>
    </lineage>
</organism>
<dbReference type="Proteomes" id="UP000004995">
    <property type="component" value="Unassembled WGS sequence"/>
</dbReference>
<evidence type="ECO:0000313" key="2">
    <source>
        <dbReference type="Proteomes" id="UP000004995"/>
    </source>
</evidence>
<dbReference type="Gramene" id="KQL27923">
    <property type="protein sequence ID" value="KQL27923"/>
    <property type="gene ID" value="SETIT_020012mg"/>
</dbReference>
<name>K3Z0E9_SETIT</name>
<dbReference type="HOGENOM" id="CLU_3176300_0_0_1"/>
<reference evidence="1" key="2">
    <citation type="submission" date="2018-08" db="UniProtKB">
        <authorList>
            <consortium name="EnsemblPlants"/>
        </authorList>
    </citation>
    <scope>IDENTIFICATION</scope>
    <source>
        <strain evidence="1">Yugu1</strain>
    </source>
</reference>
<proteinExistence type="predicted"/>
<accession>K3Z0E9</accession>
<reference evidence="2" key="1">
    <citation type="journal article" date="2012" name="Nat. Biotechnol.">
        <title>Reference genome sequence of the model plant Setaria.</title>
        <authorList>
            <person name="Bennetzen J.L."/>
            <person name="Schmutz J."/>
            <person name="Wang H."/>
            <person name="Percifield R."/>
            <person name="Hawkins J."/>
            <person name="Pontaroli A.C."/>
            <person name="Estep M."/>
            <person name="Feng L."/>
            <person name="Vaughn J.N."/>
            <person name="Grimwood J."/>
            <person name="Jenkins J."/>
            <person name="Barry K."/>
            <person name="Lindquist E."/>
            <person name="Hellsten U."/>
            <person name="Deshpande S."/>
            <person name="Wang X."/>
            <person name="Wu X."/>
            <person name="Mitros T."/>
            <person name="Triplett J."/>
            <person name="Yang X."/>
            <person name="Ye C.Y."/>
            <person name="Mauro-Herrera M."/>
            <person name="Wang L."/>
            <person name="Li P."/>
            <person name="Sharma M."/>
            <person name="Sharma R."/>
            <person name="Ronald P.C."/>
            <person name="Panaud O."/>
            <person name="Kellogg E.A."/>
            <person name="Brutnell T.P."/>
            <person name="Doust A.N."/>
            <person name="Tuskan G.A."/>
            <person name="Rokhsar D."/>
            <person name="Devos K.M."/>
        </authorList>
    </citation>
    <scope>NUCLEOTIDE SEQUENCE [LARGE SCALE GENOMIC DNA]</scope>
    <source>
        <strain evidence="2">cv. Yugu1</strain>
    </source>
</reference>
<dbReference type="AlphaFoldDB" id="K3Z0E9"/>
<dbReference type="InParanoid" id="K3Z0E9"/>
<evidence type="ECO:0000313" key="1">
    <source>
        <dbReference type="EnsemblPlants" id="KQL27923"/>
    </source>
</evidence>
<dbReference type="EnsemblPlants" id="KQL27923">
    <property type="protein sequence ID" value="KQL27923"/>
    <property type="gene ID" value="SETIT_020012mg"/>
</dbReference>